<dbReference type="AlphaFoldDB" id="A0A2G5U921"/>
<dbReference type="GO" id="GO:0000271">
    <property type="term" value="P:polysaccharide biosynthetic process"/>
    <property type="evidence" value="ECO:0007669"/>
    <property type="project" value="TreeGrafter"/>
</dbReference>
<accession>A0A2G5U921</accession>
<dbReference type="PANTHER" id="PTHR23028:SF135">
    <property type="entry name" value="ACYL_TRANSF_3 DOMAIN-CONTAINING PROTEIN"/>
    <property type="match status" value="1"/>
</dbReference>
<proteinExistence type="predicted"/>
<dbReference type="PANTHER" id="PTHR23028">
    <property type="entry name" value="ACETYLTRANSFERASE"/>
    <property type="match status" value="1"/>
</dbReference>
<name>A0A2G5U921_9PELO</name>
<comment type="caution">
    <text evidence="2">The sequence shown here is derived from an EMBL/GenBank/DDBJ whole genome shotgun (WGS) entry which is preliminary data.</text>
</comment>
<dbReference type="InterPro" id="IPR050879">
    <property type="entry name" value="Acyltransferase_3"/>
</dbReference>
<gene>
    <name evidence="2" type="primary">Cnig_chr_IV.g15186</name>
    <name evidence="2" type="ORF">B9Z55_015186</name>
</gene>
<evidence type="ECO:0000313" key="3">
    <source>
        <dbReference type="Proteomes" id="UP000230233"/>
    </source>
</evidence>
<sequence>MCRENFTDFEVRIRKEKPDYAFIFTRYMSIGAPWPTNVTSFKQDPIYQTMKEQMLKFIENIKYKLYILDAIPRINRGAVNHIASLIRNGTDPIAIDNLLVRPHEYEMARKRHAQLVKDCKGKCIMVDYKPEFYNLETETFRYFDERGFSYWTTPQHLSPHGIEHIRHVWTDICKKL</sequence>
<reference evidence="3" key="1">
    <citation type="submission" date="2017-10" db="EMBL/GenBank/DDBJ databases">
        <title>Rapid genome shrinkage in a self-fertile nematode reveals novel sperm competition proteins.</title>
        <authorList>
            <person name="Yin D."/>
            <person name="Schwarz E.M."/>
            <person name="Thomas C.G."/>
            <person name="Felde R.L."/>
            <person name="Korf I.F."/>
            <person name="Cutter A.D."/>
            <person name="Schartner C.M."/>
            <person name="Ralston E.J."/>
            <person name="Meyer B.J."/>
            <person name="Haag E.S."/>
        </authorList>
    </citation>
    <scope>NUCLEOTIDE SEQUENCE [LARGE SCALE GENOMIC DNA]</scope>
    <source>
        <strain evidence="3">JU1422</strain>
    </source>
</reference>
<protein>
    <recommendedName>
        <fullName evidence="1">SGNH domain-containing protein</fullName>
    </recommendedName>
</protein>
<dbReference type="InterPro" id="IPR043968">
    <property type="entry name" value="SGNH"/>
</dbReference>
<organism evidence="2 3">
    <name type="scientific">Caenorhabditis nigoni</name>
    <dbReference type="NCBI Taxonomy" id="1611254"/>
    <lineage>
        <taxon>Eukaryota</taxon>
        <taxon>Metazoa</taxon>
        <taxon>Ecdysozoa</taxon>
        <taxon>Nematoda</taxon>
        <taxon>Chromadorea</taxon>
        <taxon>Rhabditida</taxon>
        <taxon>Rhabditina</taxon>
        <taxon>Rhabditomorpha</taxon>
        <taxon>Rhabditoidea</taxon>
        <taxon>Rhabditidae</taxon>
        <taxon>Peloderinae</taxon>
        <taxon>Caenorhabditis</taxon>
    </lineage>
</organism>
<keyword evidence="3" id="KW-1185">Reference proteome</keyword>
<feature type="domain" description="SGNH" evidence="1">
    <location>
        <begin position="6"/>
        <end position="170"/>
    </location>
</feature>
<dbReference type="Proteomes" id="UP000230233">
    <property type="component" value="Chromosome IV"/>
</dbReference>
<dbReference type="GO" id="GO:0016020">
    <property type="term" value="C:membrane"/>
    <property type="evidence" value="ECO:0007669"/>
    <property type="project" value="TreeGrafter"/>
</dbReference>
<dbReference type="Pfam" id="PF19040">
    <property type="entry name" value="SGNH"/>
    <property type="match status" value="1"/>
</dbReference>
<dbReference type="OrthoDB" id="5825384at2759"/>
<evidence type="ECO:0000259" key="1">
    <source>
        <dbReference type="Pfam" id="PF19040"/>
    </source>
</evidence>
<evidence type="ECO:0000313" key="2">
    <source>
        <dbReference type="EMBL" id="PIC36038.1"/>
    </source>
</evidence>
<dbReference type="EMBL" id="PDUG01000004">
    <property type="protein sequence ID" value="PIC36038.1"/>
    <property type="molecule type" value="Genomic_DNA"/>
</dbReference>